<dbReference type="InterPro" id="IPR013762">
    <property type="entry name" value="Integrase-like_cat_sf"/>
</dbReference>
<dbReference type="GO" id="GO:0015074">
    <property type="term" value="P:DNA integration"/>
    <property type="evidence" value="ECO:0007669"/>
    <property type="project" value="UniProtKB-KW"/>
</dbReference>
<keyword evidence="2" id="KW-0229">DNA integration</keyword>
<feature type="domain" description="Tyr recombinase" evidence="5">
    <location>
        <begin position="182"/>
        <end position="384"/>
    </location>
</feature>
<evidence type="ECO:0000313" key="6">
    <source>
        <dbReference type="EMBL" id="KXB35594.1"/>
    </source>
</evidence>
<evidence type="ECO:0000256" key="4">
    <source>
        <dbReference type="ARBA" id="ARBA00023172"/>
    </source>
</evidence>
<dbReference type="Gene3D" id="1.10.150.130">
    <property type="match status" value="1"/>
</dbReference>
<dbReference type="InterPro" id="IPR011010">
    <property type="entry name" value="DNA_brk_join_enz"/>
</dbReference>
<dbReference type="InterPro" id="IPR050808">
    <property type="entry name" value="Phage_Integrase"/>
</dbReference>
<evidence type="ECO:0000259" key="5">
    <source>
        <dbReference type="PROSITE" id="PS51898"/>
    </source>
</evidence>
<evidence type="ECO:0000256" key="3">
    <source>
        <dbReference type="ARBA" id="ARBA00023125"/>
    </source>
</evidence>
<dbReference type="GO" id="GO:0003677">
    <property type="term" value="F:DNA binding"/>
    <property type="evidence" value="ECO:0007669"/>
    <property type="project" value="UniProtKB-KW"/>
</dbReference>
<reference evidence="6 7" key="1">
    <citation type="submission" date="2016-01" db="EMBL/GenBank/DDBJ databases">
        <authorList>
            <person name="Oliw E.H."/>
        </authorList>
    </citation>
    <scope>NUCLEOTIDE SEQUENCE [LARGE SCALE GENOMIC DNA]</scope>
    <source>
        <strain evidence="6 7">KA00635</strain>
    </source>
</reference>
<dbReference type="Proteomes" id="UP000070422">
    <property type="component" value="Unassembled WGS sequence"/>
</dbReference>
<accession>A0A133XXF9</accession>
<organism evidence="6 7">
    <name type="scientific">Aerococcus christensenii</name>
    <dbReference type="NCBI Taxonomy" id="87541"/>
    <lineage>
        <taxon>Bacteria</taxon>
        <taxon>Bacillati</taxon>
        <taxon>Bacillota</taxon>
        <taxon>Bacilli</taxon>
        <taxon>Lactobacillales</taxon>
        <taxon>Aerococcaceae</taxon>
        <taxon>Aerococcus</taxon>
    </lineage>
</organism>
<dbReference type="Gene3D" id="1.10.443.10">
    <property type="entry name" value="Intergrase catalytic core"/>
    <property type="match status" value="1"/>
</dbReference>
<dbReference type="PANTHER" id="PTHR30629:SF2">
    <property type="entry name" value="PROPHAGE INTEGRASE INTS-RELATED"/>
    <property type="match status" value="1"/>
</dbReference>
<gene>
    <name evidence="6" type="ORF">HMPREF3187_01182</name>
</gene>
<dbReference type="CDD" id="cd01189">
    <property type="entry name" value="INT_ICEBs1_C_like"/>
    <property type="match status" value="1"/>
</dbReference>
<dbReference type="SUPFAM" id="SSF56349">
    <property type="entry name" value="DNA breaking-rejoining enzymes"/>
    <property type="match status" value="1"/>
</dbReference>
<dbReference type="InterPro" id="IPR010998">
    <property type="entry name" value="Integrase_recombinase_N"/>
</dbReference>
<evidence type="ECO:0000256" key="1">
    <source>
        <dbReference type="ARBA" id="ARBA00008857"/>
    </source>
</evidence>
<dbReference type="PATRIC" id="fig|87541.4.peg.1171"/>
<proteinExistence type="inferred from homology"/>
<comment type="caution">
    <text evidence="6">The sequence shown here is derived from an EMBL/GenBank/DDBJ whole genome shotgun (WGS) entry which is preliminary data.</text>
</comment>
<sequence>MLAGISLGGIHMNIYKYTTKKGEERFGCKAYLGINPHNGKQINCYKQGFKTKAQAIKYLNREKLKVDTGEYKFKTKNYTFKELYNVWIARYALTVKDSTLNKTKELFKNNILPEFENKKIQNITPDDIENAVDKWNIKFKDYRKVYIYLKKILDWAVYKKRWLNENPCQYAELPTLKYIDKDNIVFYNKEELNQVLNCLKSNAPYKWYNFFRLLAYTGMRRGEALTLTWEDIDFNSCQLSVNKTLTEGTEGIYLSKPKTLSSIRKISVDLETLCHLKRWKLEQAQDLLKFGIRIHKHNQLVFTQTDKNEWLNLTTPRNFFYKFCRIHHLRFIKIHGFRHTHCSLLFEAGVPMKDVKERLGHSNISTTMNVYAHVTVDSRKKSADKFAAFMEN</sequence>
<dbReference type="InterPro" id="IPR004107">
    <property type="entry name" value="Integrase_SAM-like_N"/>
</dbReference>
<dbReference type="InterPro" id="IPR028259">
    <property type="entry name" value="AP2-like_int_N"/>
</dbReference>
<dbReference type="PROSITE" id="PS51898">
    <property type="entry name" value="TYR_RECOMBINASE"/>
    <property type="match status" value="1"/>
</dbReference>
<keyword evidence="3" id="KW-0238">DNA-binding</keyword>
<dbReference type="EMBL" id="LSCQ01000061">
    <property type="protein sequence ID" value="KXB35594.1"/>
    <property type="molecule type" value="Genomic_DNA"/>
</dbReference>
<dbReference type="InterPro" id="IPR002104">
    <property type="entry name" value="Integrase_catalytic"/>
</dbReference>
<dbReference type="Pfam" id="PF00589">
    <property type="entry name" value="Phage_integrase"/>
    <property type="match status" value="1"/>
</dbReference>
<dbReference type="OrthoDB" id="9803188at2"/>
<dbReference type="Pfam" id="PF14657">
    <property type="entry name" value="Arm-DNA-bind_4"/>
    <property type="match status" value="1"/>
</dbReference>
<name>A0A133XXF9_9LACT</name>
<dbReference type="PANTHER" id="PTHR30629">
    <property type="entry name" value="PROPHAGE INTEGRASE"/>
    <property type="match status" value="1"/>
</dbReference>
<dbReference type="GO" id="GO:0006310">
    <property type="term" value="P:DNA recombination"/>
    <property type="evidence" value="ECO:0007669"/>
    <property type="project" value="UniProtKB-KW"/>
</dbReference>
<comment type="similarity">
    <text evidence="1">Belongs to the 'phage' integrase family.</text>
</comment>
<protein>
    <submittedName>
        <fullName evidence="6">Site-specific recombinase, phage integrase family</fullName>
    </submittedName>
</protein>
<evidence type="ECO:0000313" key="7">
    <source>
        <dbReference type="Proteomes" id="UP000070422"/>
    </source>
</evidence>
<dbReference type="AlphaFoldDB" id="A0A133XXF9"/>
<keyword evidence="4" id="KW-0233">DNA recombination</keyword>
<dbReference type="Pfam" id="PF14659">
    <property type="entry name" value="Phage_int_SAM_3"/>
    <property type="match status" value="1"/>
</dbReference>
<evidence type="ECO:0000256" key="2">
    <source>
        <dbReference type="ARBA" id="ARBA00022908"/>
    </source>
</evidence>